<evidence type="ECO:0000256" key="1">
    <source>
        <dbReference type="SAM" id="MobiDB-lite"/>
    </source>
</evidence>
<feature type="transmembrane region" description="Helical" evidence="2">
    <location>
        <begin position="360"/>
        <end position="383"/>
    </location>
</feature>
<dbReference type="Proteomes" id="UP000811246">
    <property type="component" value="Chromosome 16"/>
</dbReference>
<evidence type="ECO:0000313" key="4">
    <source>
        <dbReference type="EMBL" id="KAG6671796.1"/>
    </source>
</evidence>
<dbReference type="EMBL" id="CM031840">
    <property type="protein sequence ID" value="KAG6671796.1"/>
    <property type="molecule type" value="Genomic_DNA"/>
</dbReference>
<evidence type="ECO:0000313" key="5">
    <source>
        <dbReference type="Proteomes" id="UP000811246"/>
    </source>
</evidence>
<name>A0A922A4G1_CARIL</name>
<dbReference type="Pfam" id="PF13962">
    <property type="entry name" value="PGG"/>
    <property type="match status" value="1"/>
</dbReference>
<organism evidence="4 5">
    <name type="scientific">Carya illinoinensis</name>
    <name type="common">Pecan</name>
    <dbReference type="NCBI Taxonomy" id="32201"/>
    <lineage>
        <taxon>Eukaryota</taxon>
        <taxon>Viridiplantae</taxon>
        <taxon>Streptophyta</taxon>
        <taxon>Embryophyta</taxon>
        <taxon>Tracheophyta</taxon>
        <taxon>Spermatophyta</taxon>
        <taxon>Magnoliopsida</taxon>
        <taxon>eudicotyledons</taxon>
        <taxon>Gunneridae</taxon>
        <taxon>Pentapetalae</taxon>
        <taxon>rosids</taxon>
        <taxon>fabids</taxon>
        <taxon>Fagales</taxon>
        <taxon>Juglandaceae</taxon>
        <taxon>Carya</taxon>
    </lineage>
</organism>
<feature type="domain" description="PGG" evidence="3">
    <location>
        <begin position="314"/>
        <end position="427"/>
    </location>
</feature>
<dbReference type="GO" id="GO:0016020">
    <property type="term" value="C:membrane"/>
    <property type="evidence" value="ECO:0007669"/>
    <property type="project" value="TreeGrafter"/>
</dbReference>
<keyword evidence="2" id="KW-1133">Transmembrane helix</keyword>
<feature type="transmembrane region" description="Helical" evidence="2">
    <location>
        <begin position="403"/>
        <end position="429"/>
    </location>
</feature>
<dbReference type="PANTHER" id="PTHR24177:SF292">
    <property type="entry name" value="ANKYRIN REPEAT FAMILY PROTEIN-RELATED"/>
    <property type="match status" value="1"/>
</dbReference>
<keyword evidence="2" id="KW-0812">Transmembrane</keyword>
<keyword evidence="2" id="KW-0472">Membrane</keyword>
<sequence>MEPEELAMEASNGCTALYFAAQTEIVTIAEVMVKKNNNLPSIYPEDHIEVSPLYAAINTGNRDMVSYLYSLTPVENLASVDRMRLLFAAIHTDLYDTALKILNTLKLVPEEKKTLEEEQFLWISLEMLARKPSKIGSKSQPSAWERCISHLGMTNYLYTTRKWILLVEAAKVGNVEFLIILIRSYPHLIWKVDEEHGTLFHVAIKNRQEHVFNLIHEIGVLKCILASYHAKGRNNMLHLVGKLPSLNRLNIISGAALQMQRELLWFQEIEKIVPASYLNELNVKEDTDGDTNEKGDTPRDIFVKTHEKLQKDGEKWMKDTANSCMLVAALIATVVFPAAFTVPGGNNPETGIPIFLETNWFTVFLVSDAVAMLFSSSSILVFLSILTTRYTEKDFIKSLPRRLVLGLATLLISIVGMLIAFTAACFLVFQSKTSVLIRIIVAAPAVPISLFVILHYGLWFDIFCSAFCSNGFLFRSQNRLFNSKSAVVVEEFKNDNQAGYNDRTPGNSELGQEKVQSG</sequence>
<comment type="caution">
    <text evidence="4">The sequence shown here is derived from an EMBL/GenBank/DDBJ whole genome shotgun (WGS) entry which is preliminary data.</text>
</comment>
<proteinExistence type="predicted"/>
<reference evidence="4" key="1">
    <citation type="submission" date="2021-01" db="EMBL/GenBank/DDBJ databases">
        <authorList>
            <person name="Lovell J.T."/>
            <person name="Bentley N."/>
            <person name="Bhattarai G."/>
            <person name="Jenkins J.W."/>
            <person name="Sreedasyam A."/>
            <person name="Alarcon Y."/>
            <person name="Bock C."/>
            <person name="Boston L."/>
            <person name="Carlson J."/>
            <person name="Cervantes K."/>
            <person name="Clermont K."/>
            <person name="Krom N."/>
            <person name="Kubenka K."/>
            <person name="Mamidi S."/>
            <person name="Mattison C."/>
            <person name="Monteros M."/>
            <person name="Pisani C."/>
            <person name="Plott C."/>
            <person name="Rajasekar S."/>
            <person name="Rhein H.S."/>
            <person name="Rohla C."/>
            <person name="Song M."/>
            <person name="Hilaire R.S."/>
            <person name="Shu S."/>
            <person name="Wells L."/>
            <person name="Wang X."/>
            <person name="Webber J."/>
            <person name="Heerema R.J."/>
            <person name="Klein P."/>
            <person name="Conner P."/>
            <person name="Grauke L."/>
            <person name="Grimwood J."/>
            <person name="Schmutz J."/>
            <person name="Randall J.J."/>
        </authorList>
    </citation>
    <scope>NUCLEOTIDE SEQUENCE</scope>
    <source>
        <tissue evidence="4">Leaf</tissue>
    </source>
</reference>
<dbReference type="InterPro" id="IPR026961">
    <property type="entry name" value="PGG_dom"/>
</dbReference>
<dbReference type="AlphaFoldDB" id="A0A922A4G1"/>
<evidence type="ECO:0000256" key="2">
    <source>
        <dbReference type="SAM" id="Phobius"/>
    </source>
</evidence>
<protein>
    <recommendedName>
        <fullName evidence="3">PGG domain-containing protein</fullName>
    </recommendedName>
</protein>
<accession>A0A922A4G1</accession>
<dbReference type="PANTHER" id="PTHR24177">
    <property type="entry name" value="CASKIN"/>
    <property type="match status" value="1"/>
</dbReference>
<feature type="transmembrane region" description="Helical" evidence="2">
    <location>
        <begin position="320"/>
        <end position="340"/>
    </location>
</feature>
<feature type="region of interest" description="Disordered" evidence="1">
    <location>
        <begin position="496"/>
        <end position="518"/>
    </location>
</feature>
<gene>
    <name evidence="4" type="ORF">I3842_16G022800</name>
</gene>
<evidence type="ECO:0000259" key="3">
    <source>
        <dbReference type="Pfam" id="PF13962"/>
    </source>
</evidence>
<feature type="transmembrane region" description="Helical" evidence="2">
    <location>
        <begin position="435"/>
        <end position="459"/>
    </location>
</feature>